<proteinExistence type="predicted"/>
<protein>
    <recommendedName>
        <fullName evidence="1">Integrase catalytic domain-containing protein</fullName>
    </recommendedName>
</protein>
<keyword evidence="3" id="KW-1185">Reference proteome</keyword>
<dbReference type="InterPro" id="IPR012337">
    <property type="entry name" value="RNaseH-like_sf"/>
</dbReference>
<dbReference type="Gene3D" id="3.30.420.10">
    <property type="entry name" value="Ribonuclease H-like superfamily/Ribonuclease H"/>
    <property type="match status" value="2"/>
</dbReference>
<name>A0A553NC83_TIGCA</name>
<evidence type="ECO:0000313" key="3">
    <source>
        <dbReference type="Proteomes" id="UP000318571"/>
    </source>
</evidence>
<evidence type="ECO:0000259" key="1">
    <source>
        <dbReference type="PROSITE" id="PS50994"/>
    </source>
</evidence>
<dbReference type="InterPro" id="IPR050951">
    <property type="entry name" value="Retrovirus_Pol_polyprotein"/>
</dbReference>
<dbReference type="AlphaFoldDB" id="A0A553NC83"/>
<comment type="caution">
    <text evidence="2">The sequence shown here is derived from an EMBL/GenBank/DDBJ whole genome shotgun (WGS) entry which is preliminary data.</text>
</comment>
<accession>A0A553NC83</accession>
<dbReference type="GO" id="GO:0003676">
    <property type="term" value="F:nucleic acid binding"/>
    <property type="evidence" value="ECO:0007669"/>
    <property type="project" value="InterPro"/>
</dbReference>
<dbReference type="PANTHER" id="PTHR37984:SF7">
    <property type="entry name" value="INTEGRASE CATALYTIC DOMAIN-CONTAINING PROTEIN"/>
    <property type="match status" value="1"/>
</dbReference>
<dbReference type="InterPro" id="IPR036397">
    <property type="entry name" value="RNaseH_sf"/>
</dbReference>
<gene>
    <name evidence="2" type="ORF">TCAL_15259</name>
</gene>
<dbReference type="STRING" id="6832.A0A553NC83"/>
<dbReference type="PROSITE" id="PS50994">
    <property type="entry name" value="INTEGRASE"/>
    <property type="match status" value="1"/>
</dbReference>
<dbReference type="SUPFAM" id="SSF53098">
    <property type="entry name" value="Ribonuclease H-like"/>
    <property type="match status" value="2"/>
</dbReference>
<dbReference type="EMBL" id="VCGU01000458">
    <property type="protein sequence ID" value="TRY63008.1"/>
    <property type="molecule type" value="Genomic_DNA"/>
</dbReference>
<feature type="domain" description="Integrase catalytic" evidence="1">
    <location>
        <begin position="145"/>
        <end position="227"/>
    </location>
</feature>
<dbReference type="Proteomes" id="UP000318571">
    <property type="component" value="Chromosome 10"/>
</dbReference>
<organism evidence="2 3">
    <name type="scientific">Tigriopus californicus</name>
    <name type="common">Marine copepod</name>
    <dbReference type="NCBI Taxonomy" id="6832"/>
    <lineage>
        <taxon>Eukaryota</taxon>
        <taxon>Metazoa</taxon>
        <taxon>Ecdysozoa</taxon>
        <taxon>Arthropoda</taxon>
        <taxon>Crustacea</taxon>
        <taxon>Multicrustacea</taxon>
        <taxon>Hexanauplia</taxon>
        <taxon>Copepoda</taxon>
        <taxon>Harpacticoida</taxon>
        <taxon>Harpacticidae</taxon>
        <taxon>Tigriopus</taxon>
    </lineage>
</organism>
<dbReference type="GO" id="GO:0015074">
    <property type="term" value="P:DNA integration"/>
    <property type="evidence" value="ECO:0007669"/>
    <property type="project" value="InterPro"/>
</dbReference>
<evidence type="ECO:0000313" key="2">
    <source>
        <dbReference type="EMBL" id="TRY63008.1"/>
    </source>
</evidence>
<reference evidence="2 3" key="1">
    <citation type="journal article" date="2018" name="Nat. Ecol. Evol.">
        <title>Genomic signatures of mitonuclear coevolution across populations of Tigriopus californicus.</title>
        <authorList>
            <person name="Barreto F.S."/>
            <person name="Watson E.T."/>
            <person name="Lima T.G."/>
            <person name="Willett C.S."/>
            <person name="Edmands S."/>
            <person name="Li W."/>
            <person name="Burton R.S."/>
        </authorList>
    </citation>
    <scope>NUCLEOTIDE SEQUENCE [LARGE SCALE GENOMIC DNA]</scope>
    <source>
        <strain evidence="2 3">San Diego</strain>
    </source>
</reference>
<feature type="non-terminal residue" evidence="2">
    <location>
        <position position="227"/>
    </location>
</feature>
<dbReference type="InterPro" id="IPR001584">
    <property type="entry name" value="Integrase_cat-core"/>
</dbReference>
<dbReference type="Pfam" id="PF00665">
    <property type="entry name" value="rve"/>
    <property type="match status" value="1"/>
</dbReference>
<sequence>MESVVVDLFDLKGSTFVVMVHHFSGFPFVRRLFSTYTYAVWAALSGWFSMFALPTSNPTTPPSFAGPSPLSLCTDKGLHHAISSPYHPASNGLAELGVKAVKRLLTKLGGVNNAKFWGALLEWRCAPGWTASHPQTSFTLGRSEIATHPMEVLIDLFDLGGHSFLVLIDRYSGYPFVARLNAATTSAVCLTLLGWFWENGFPAHIKSDNGPQFRHQFREFCRSFHIQ</sequence>
<dbReference type="PANTHER" id="PTHR37984">
    <property type="entry name" value="PROTEIN CBG26694"/>
    <property type="match status" value="1"/>
</dbReference>